<evidence type="ECO:0000313" key="7">
    <source>
        <dbReference type="Proteomes" id="UP001151234"/>
    </source>
</evidence>
<dbReference type="InterPro" id="IPR036388">
    <property type="entry name" value="WH-like_DNA-bd_sf"/>
</dbReference>
<dbReference type="PROSITE" id="PS50931">
    <property type="entry name" value="HTH_LYSR"/>
    <property type="match status" value="1"/>
</dbReference>
<dbReference type="InterPro" id="IPR005119">
    <property type="entry name" value="LysR_subst-bd"/>
</dbReference>
<organism evidence="6 7">
    <name type="scientific">Hoeflea prorocentri</name>
    <dbReference type="NCBI Taxonomy" id="1922333"/>
    <lineage>
        <taxon>Bacteria</taxon>
        <taxon>Pseudomonadati</taxon>
        <taxon>Pseudomonadota</taxon>
        <taxon>Alphaproteobacteria</taxon>
        <taxon>Hyphomicrobiales</taxon>
        <taxon>Rhizobiaceae</taxon>
        <taxon>Hoeflea</taxon>
    </lineage>
</organism>
<feature type="domain" description="HTH lysR-type" evidence="5">
    <location>
        <begin position="7"/>
        <end position="64"/>
    </location>
</feature>
<name>A0A9X3UIR3_9HYPH</name>
<evidence type="ECO:0000256" key="1">
    <source>
        <dbReference type="ARBA" id="ARBA00009437"/>
    </source>
</evidence>
<dbReference type="Pfam" id="PF00126">
    <property type="entry name" value="HTH_1"/>
    <property type="match status" value="1"/>
</dbReference>
<dbReference type="PANTHER" id="PTHR30537:SF79">
    <property type="entry name" value="TRANSCRIPTIONAL REGULATOR-RELATED"/>
    <property type="match status" value="1"/>
</dbReference>
<evidence type="ECO:0000256" key="4">
    <source>
        <dbReference type="ARBA" id="ARBA00023163"/>
    </source>
</evidence>
<dbReference type="Gene3D" id="1.10.10.10">
    <property type="entry name" value="Winged helix-like DNA-binding domain superfamily/Winged helix DNA-binding domain"/>
    <property type="match status" value="1"/>
</dbReference>
<dbReference type="GO" id="GO:0043565">
    <property type="term" value="F:sequence-specific DNA binding"/>
    <property type="evidence" value="ECO:0007669"/>
    <property type="project" value="TreeGrafter"/>
</dbReference>
<evidence type="ECO:0000256" key="3">
    <source>
        <dbReference type="ARBA" id="ARBA00023125"/>
    </source>
</evidence>
<dbReference type="Proteomes" id="UP001151234">
    <property type="component" value="Unassembled WGS sequence"/>
</dbReference>
<dbReference type="PRINTS" id="PR00039">
    <property type="entry name" value="HTHLYSR"/>
</dbReference>
<evidence type="ECO:0000256" key="2">
    <source>
        <dbReference type="ARBA" id="ARBA00023015"/>
    </source>
</evidence>
<accession>A0A9X3UIR3</accession>
<dbReference type="PANTHER" id="PTHR30537">
    <property type="entry name" value="HTH-TYPE TRANSCRIPTIONAL REGULATOR"/>
    <property type="match status" value="1"/>
</dbReference>
<dbReference type="AlphaFoldDB" id="A0A9X3UIR3"/>
<keyword evidence="7" id="KW-1185">Reference proteome</keyword>
<dbReference type="SUPFAM" id="SSF53850">
    <property type="entry name" value="Periplasmic binding protein-like II"/>
    <property type="match status" value="1"/>
</dbReference>
<protein>
    <submittedName>
        <fullName evidence="6">LysR substrate-binding domain-containing protein</fullName>
    </submittedName>
</protein>
<dbReference type="RefSeq" id="WP_267991341.1">
    <property type="nucleotide sequence ID" value="NZ_JAPJZI010000001.1"/>
</dbReference>
<comment type="caution">
    <text evidence="6">The sequence shown here is derived from an EMBL/GenBank/DDBJ whole genome shotgun (WGS) entry which is preliminary data.</text>
</comment>
<reference evidence="6" key="1">
    <citation type="submission" date="2022-11" db="EMBL/GenBank/DDBJ databases">
        <title>Draft genome sequence of Hoeflea poritis E7-10 and Hoeflea prorocentri PM5-8, separated from scleractinian coral Porites lutea and marine dinoflagellate.</title>
        <authorList>
            <person name="Zhang G."/>
            <person name="Wei Q."/>
            <person name="Cai L."/>
        </authorList>
    </citation>
    <scope>NUCLEOTIDE SEQUENCE</scope>
    <source>
        <strain evidence="6">PM5-8</strain>
    </source>
</reference>
<dbReference type="InterPro" id="IPR058163">
    <property type="entry name" value="LysR-type_TF_proteobact-type"/>
</dbReference>
<comment type="similarity">
    <text evidence="1">Belongs to the LysR transcriptional regulatory family.</text>
</comment>
<dbReference type="EMBL" id="JAPJZI010000001">
    <property type="protein sequence ID" value="MDA5399928.1"/>
    <property type="molecule type" value="Genomic_DNA"/>
</dbReference>
<dbReference type="GO" id="GO:0006351">
    <property type="term" value="P:DNA-templated transcription"/>
    <property type="evidence" value="ECO:0007669"/>
    <property type="project" value="TreeGrafter"/>
</dbReference>
<proteinExistence type="inferred from homology"/>
<keyword evidence="4" id="KW-0804">Transcription</keyword>
<evidence type="ECO:0000313" key="6">
    <source>
        <dbReference type="EMBL" id="MDA5399928.1"/>
    </source>
</evidence>
<dbReference type="InterPro" id="IPR036390">
    <property type="entry name" value="WH_DNA-bd_sf"/>
</dbReference>
<keyword evidence="3" id="KW-0238">DNA-binding</keyword>
<dbReference type="SUPFAM" id="SSF46785">
    <property type="entry name" value="Winged helix' DNA-binding domain"/>
    <property type="match status" value="1"/>
</dbReference>
<gene>
    <name evidence="6" type="ORF">OQ273_15200</name>
</gene>
<dbReference type="Gene3D" id="3.40.190.10">
    <property type="entry name" value="Periplasmic binding protein-like II"/>
    <property type="match status" value="2"/>
</dbReference>
<keyword evidence="2" id="KW-0805">Transcription regulation</keyword>
<dbReference type="GO" id="GO:0003700">
    <property type="term" value="F:DNA-binding transcription factor activity"/>
    <property type="evidence" value="ECO:0007669"/>
    <property type="project" value="InterPro"/>
</dbReference>
<sequence length="298" mass="32559">MSRPSLPPLAAVRVFDAAARHRNFTAAASELGMTQAAVSYQIRILEERVGGPLFVRRPRGVELSDTGRQFAKHVSDAMDILGDAFAEARGQTEERLSISVIPTFATNFLAQRLSAFHLENPSISVRIEVNEALTDFDAGEFDVGIRGGMGKWPGLASHKLMQADFTPMLSPKLADTIGGLREPADILKLPVIACDDPWWHTWFEAAGLTDVDLSMQTGLYLGTQILEANAAIAGQGVGLLTPAFHRDALELGLLIQPFDLTCSDGSGFWLVCPQSRRNTRKITVFRQWLDKALTGFGH</sequence>
<evidence type="ECO:0000259" key="5">
    <source>
        <dbReference type="PROSITE" id="PS50931"/>
    </source>
</evidence>
<dbReference type="CDD" id="cd08432">
    <property type="entry name" value="PBP2_GcdR_TrpI_HvrB_AmpR_like"/>
    <property type="match status" value="1"/>
</dbReference>
<dbReference type="InterPro" id="IPR000847">
    <property type="entry name" value="LysR_HTH_N"/>
</dbReference>
<dbReference type="Pfam" id="PF03466">
    <property type="entry name" value="LysR_substrate"/>
    <property type="match status" value="1"/>
</dbReference>